<evidence type="ECO:0000313" key="2">
    <source>
        <dbReference type="Proteomes" id="UP001162162"/>
    </source>
</evidence>
<dbReference type="Proteomes" id="UP001162162">
    <property type="component" value="Unassembled WGS sequence"/>
</dbReference>
<protein>
    <submittedName>
        <fullName evidence="1">Uncharacterized protein</fullName>
    </submittedName>
</protein>
<proteinExistence type="predicted"/>
<name>A0AAV8X492_9CUCU</name>
<evidence type="ECO:0000313" key="1">
    <source>
        <dbReference type="EMBL" id="KAJ8933730.1"/>
    </source>
</evidence>
<accession>A0AAV8X492</accession>
<dbReference type="AlphaFoldDB" id="A0AAV8X492"/>
<sequence length="69" mass="7861">MIKHNLKLHGTGKAFSKVERQLLKNDETVNLIVNDGTLAMTHFLNKQLFAWIISPKSVLTELLRVALYV</sequence>
<reference evidence="1" key="1">
    <citation type="journal article" date="2023" name="Insect Mol. Biol.">
        <title>Genome sequencing provides insights into the evolution of gene families encoding plant cell wall-degrading enzymes in longhorned beetles.</title>
        <authorList>
            <person name="Shin N.R."/>
            <person name="Okamura Y."/>
            <person name="Kirsch R."/>
            <person name="Pauchet Y."/>
        </authorList>
    </citation>
    <scope>NUCLEOTIDE SEQUENCE</scope>
    <source>
        <strain evidence="1">AMC_N1</strain>
    </source>
</reference>
<keyword evidence="2" id="KW-1185">Reference proteome</keyword>
<gene>
    <name evidence="1" type="ORF">NQ318_006986</name>
</gene>
<comment type="caution">
    <text evidence="1">The sequence shown here is derived from an EMBL/GenBank/DDBJ whole genome shotgun (WGS) entry which is preliminary data.</text>
</comment>
<dbReference type="EMBL" id="JAPWTK010001168">
    <property type="protein sequence ID" value="KAJ8933730.1"/>
    <property type="molecule type" value="Genomic_DNA"/>
</dbReference>
<organism evidence="1 2">
    <name type="scientific">Aromia moschata</name>
    <dbReference type="NCBI Taxonomy" id="1265417"/>
    <lineage>
        <taxon>Eukaryota</taxon>
        <taxon>Metazoa</taxon>
        <taxon>Ecdysozoa</taxon>
        <taxon>Arthropoda</taxon>
        <taxon>Hexapoda</taxon>
        <taxon>Insecta</taxon>
        <taxon>Pterygota</taxon>
        <taxon>Neoptera</taxon>
        <taxon>Endopterygota</taxon>
        <taxon>Coleoptera</taxon>
        <taxon>Polyphaga</taxon>
        <taxon>Cucujiformia</taxon>
        <taxon>Chrysomeloidea</taxon>
        <taxon>Cerambycidae</taxon>
        <taxon>Cerambycinae</taxon>
        <taxon>Callichromatini</taxon>
        <taxon>Aromia</taxon>
    </lineage>
</organism>